<organism evidence="5 6">
    <name type="scientific">Cladobotryum mycophilum</name>
    <dbReference type="NCBI Taxonomy" id="491253"/>
    <lineage>
        <taxon>Eukaryota</taxon>
        <taxon>Fungi</taxon>
        <taxon>Dikarya</taxon>
        <taxon>Ascomycota</taxon>
        <taxon>Pezizomycotina</taxon>
        <taxon>Sordariomycetes</taxon>
        <taxon>Hypocreomycetidae</taxon>
        <taxon>Hypocreales</taxon>
        <taxon>Hypocreaceae</taxon>
        <taxon>Cladobotryum</taxon>
    </lineage>
</organism>
<dbReference type="Gene3D" id="4.10.240.10">
    <property type="entry name" value="Zn(2)-C6 fungal-type DNA-binding domain"/>
    <property type="match status" value="1"/>
</dbReference>
<evidence type="ECO:0000259" key="4">
    <source>
        <dbReference type="PROSITE" id="PS50048"/>
    </source>
</evidence>
<reference evidence="5 6" key="1">
    <citation type="submission" date="2024-01" db="EMBL/GenBank/DDBJ databases">
        <title>Complete genome of Cladobotryum mycophilum ATHUM6906.</title>
        <authorList>
            <person name="Christinaki A.C."/>
            <person name="Myridakis A.I."/>
            <person name="Kouvelis V.N."/>
        </authorList>
    </citation>
    <scope>NUCLEOTIDE SEQUENCE [LARGE SCALE GENOMIC DNA]</scope>
    <source>
        <strain evidence="5 6">ATHUM6906</strain>
    </source>
</reference>
<name>A0ABR0SB40_9HYPO</name>
<keyword evidence="6" id="KW-1185">Reference proteome</keyword>
<dbReference type="EMBL" id="JAVFKD010000015">
    <property type="protein sequence ID" value="KAK5989384.1"/>
    <property type="molecule type" value="Genomic_DNA"/>
</dbReference>
<dbReference type="CDD" id="cd00067">
    <property type="entry name" value="GAL4"/>
    <property type="match status" value="1"/>
</dbReference>
<dbReference type="PROSITE" id="PS50048">
    <property type="entry name" value="ZN2_CY6_FUNGAL_2"/>
    <property type="match status" value="1"/>
</dbReference>
<dbReference type="SUPFAM" id="SSF57701">
    <property type="entry name" value="Zn2/Cys6 DNA-binding domain"/>
    <property type="match status" value="1"/>
</dbReference>
<dbReference type="PANTHER" id="PTHR37534:SF46">
    <property type="entry name" value="ZN(II)2CYS6 TRANSCRIPTION FACTOR (EUROFUNG)"/>
    <property type="match status" value="1"/>
</dbReference>
<gene>
    <name evidence="5" type="ORF">PT974_10903</name>
</gene>
<dbReference type="InterPro" id="IPR021858">
    <property type="entry name" value="Fun_TF"/>
</dbReference>
<evidence type="ECO:0000256" key="1">
    <source>
        <dbReference type="ARBA" id="ARBA00004123"/>
    </source>
</evidence>
<dbReference type="InterPro" id="IPR001138">
    <property type="entry name" value="Zn2Cys6_DnaBD"/>
</dbReference>
<dbReference type="PANTHER" id="PTHR37534">
    <property type="entry name" value="TRANSCRIPTIONAL ACTIVATOR PROTEIN UGA3"/>
    <property type="match status" value="1"/>
</dbReference>
<evidence type="ECO:0000313" key="5">
    <source>
        <dbReference type="EMBL" id="KAK5989384.1"/>
    </source>
</evidence>
<sequence>MDSSSDGPARSPRVARDPSTASVQHRRKPYDYSKPRPNYARSKRGCLSCRSRKKKCDEARPRCSGCCRNGLTCRWADAPSETEDDSVHGTFESFHITSPEASETLSKPNSALVRIENESLPRALPVSRPGSACTLTPVSLSLLQHYLEHTACLLASVRSNKTPFITLVMPLAYADDLLMHTVLALSGSHLAVKQECKATTSTAITSGSIWNATAQHYHKTISGLRQELANFDTTDAHNQVRILLILIIVCHYEAVCGNTDGVMIQHLRAGRELIRRLLSRPLAKDVNMESLGFSLELHAYLSIVNSLSLYGPNGDLSTPYDAFLTSLDALSSYSTFGTMFAGCHSLFQLIPQISQLGIECVAEEMLAEDSWSPSERLQASYRSLRDLISDWTFTSPADGYSLKEQEQTLVAAEAYRHGLYIYLFTAFAGSRRPNTQILLSIQTHINKFLLLVSSIMTSQIMTIILWPTVIISSCMVDEVQRSGLIYSLQNSPYEMNHLFRIAEVLKLLWEDDDPQAYGPYGLYMTMDKHRMYIPMI</sequence>
<evidence type="ECO:0000313" key="6">
    <source>
        <dbReference type="Proteomes" id="UP001338125"/>
    </source>
</evidence>
<evidence type="ECO:0000256" key="3">
    <source>
        <dbReference type="SAM" id="MobiDB-lite"/>
    </source>
</evidence>
<protein>
    <submittedName>
        <fullName evidence="5">Transcriptional activator UGA3-like protein</fullName>
    </submittedName>
</protein>
<dbReference type="InterPro" id="IPR036864">
    <property type="entry name" value="Zn2-C6_fun-type_DNA-bd_sf"/>
</dbReference>
<dbReference type="Pfam" id="PF11951">
    <property type="entry name" value="Fungal_trans_2"/>
    <property type="match status" value="1"/>
</dbReference>
<feature type="domain" description="Zn(2)-C6 fungal-type" evidence="4">
    <location>
        <begin position="45"/>
        <end position="75"/>
    </location>
</feature>
<feature type="region of interest" description="Disordered" evidence="3">
    <location>
        <begin position="1"/>
        <end position="42"/>
    </location>
</feature>
<comment type="subcellular location">
    <subcellularLocation>
        <location evidence="1">Nucleus</location>
    </subcellularLocation>
</comment>
<comment type="caution">
    <text evidence="5">The sequence shown here is derived from an EMBL/GenBank/DDBJ whole genome shotgun (WGS) entry which is preliminary data.</text>
</comment>
<dbReference type="PROSITE" id="PS00463">
    <property type="entry name" value="ZN2_CY6_FUNGAL_1"/>
    <property type="match status" value="1"/>
</dbReference>
<dbReference type="Pfam" id="PF00172">
    <property type="entry name" value="Zn_clus"/>
    <property type="match status" value="1"/>
</dbReference>
<evidence type="ECO:0000256" key="2">
    <source>
        <dbReference type="ARBA" id="ARBA00023242"/>
    </source>
</evidence>
<keyword evidence="2" id="KW-0539">Nucleus</keyword>
<dbReference type="Proteomes" id="UP001338125">
    <property type="component" value="Unassembled WGS sequence"/>
</dbReference>
<proteinExistence type="predicted"/>
<accession>A0ABR0SB40</accession>
<dbReference type="SMART" id="SM00066">
    <property type="entry name" value="GAL4"/>
    <property type="match status" value="1"/>
</dbReference>